<dbReference type="InterPro" id="IPR046623">
    <property type="entry name" value="DUF6536"/>
</dbReference>
<feature type="region of interest" description="Disordered" evidence="1">
    <location>
        <begin position="1"/>
        <end position="23"/>
    </location>
</feature>
<feature type="domain" description="DUF6536" evidence="3">
    <location>
        <begin position="106"/>
        <end position="260"/>
    </location>
</feature>
<evidence type="ECO:0000259" key="3">
    <source>
        <dbReference type="Pfam" id="PF20163"/>
    </source>
</evidence>
<dbReference type="Proteomes" id="UP000696573">
    <property type="component" value="Unassembled WGS sequence"/>
</dbReference>
<feature type="transmembrane region" description="Helical" evidence="2">
    <location>
        <begin position="430"/>
        <end position="454"/>
    </location>
</feature>
<keyword evidence="2" id="KW-1133">Transmembrane helix</keyword>
<evidence type="ECO:0000256" key="1">
    <source>
        <dbReference type="SAM" id="MobiDB-lite"/>
    </source>
</evidence>
<evidence type="ECO:0000313" key="5">
    <source>
        <dbReference type="Proteomes" id="UP000696573"/>
    </source>
</evidence>
<keyword evidence="2" id="KW-0812">Transmembrane</keyword>
<gene>
    <name evidence="4" type="ORF">CRHIZ90672A_00008488</name>
</gene>
<dbReference type="PANTHER" id="PTHR35395:SF1">
    <property type="entry name" value="DUF6536 DOMAIN-CONTAINING PROTEIN"/>
    <property type="match status" value="1"/>
</dbReference>
<organism evidence="4 5">
    <name type="scientific">Clonostachys rhizophaga</name>
    <dbReference type="NCBI Taxonomy" id="160324"/>
    <lineage>
        <taxon>Eukaryota</taxon>
        <taxon>Fungi</taxon>
        <taxon>Dikarya</taxon>
        <taxon>Ascomycota</taxon>
        <taxon>Pezizomycotina</taxon>
        <taxon>Sordariomycetes</taxon>
        <taxon>Hypocreomycetidae</taxon>
        <taxon>Hypocreales</taxon>
        <taxon>Bionectriaceae</taxon>
        <taxon>Clonostachys</taxon>
    </lineage>
</organism>
<feature type="transmembrane region" description="Helical" evidence="2">
    <location>
        <begin position="111"/>
        <end position="133"/>
    </location>
</feature>
<name>A0A9N9VLS7_9HYPO</name>
<evidence type="ECO:0000256" key="2">
    <source>
        <dbReference type="SAM" id="Phobius"/>
    </source>
</evidence>
<protein>
    <recommendedName>
        <fullName evidence="3">DUF6536 domain-containing protein</fullName>
    </recommendedName>
</protein>
<feature type="transmembrane region" description="Helical" evidence="2">
    <location>
        <begin position="584"/>
        <end position="607"/>
    </location>
</feature>
<feature type="transmembrane region" description="Helical" evidence="2">
    <location>
        <begin position="709"/>
        <end position="729"/>
    </location>
</feature>
<dbReference type="OrthoDB" id="5429634at2759"/>
<sequence>MPALYQNMGLGGRSRKPVPGSSISLDTFDGDLGTRPGSFSKTEAEISYSPLSPLIQGSPFPFDNTEAYSSGFNGGTNNKSRGWFRFGKRPPRKANRSCSERKPTGWKLGTTIAAGLTLIILLGNSSLLAAFGAQLRRNGYTGNIAPAKSGDCTYIKKLGIVVHLVINIVSTLLLGASNYCMQTISAPTRRDVDKAHARGIYLDIGVPSVRNLRFIQKKRLFFWFCLGLTSIPLHLVYNSIFFVSTVNNLYPIYIANEAFTTGASWNKTMFQTAPGQVDTPESIQDRLMHTDQFERLSNDDCLNAYAKTLVEDRGAVVVVVEDPRNCSTFADFLYSYYSDRCQNAQATSLYAQYNYATGFLATMKLTNWYGWLCSQDSSYYDYQESYKKLSRLCSDGAWKDQLSPNEWTLGGAKVKYCLSEKIAPKCHLQVALSLIGVVIAFNAVKVIVISIMAASNLINQEPLVTVGDAAASFIQRPEPTTKGMCLLSAREIINSHEDEVIPAKEYQPQPMKRSAAVSWRRWIVASLMTLTALIVILGLLGYAVATLNSNYGKGDFNSLWSLGVGALTPHTMVESWGVPGTGEAAVIATVLITNMPQLLLSFLYLILNGVVTAMSAASEWSNYGYNLHRPLRVSFPTGGQRSTFFLQLPYRYSVPMMALSVLMHWLISQSFFIAQIYEMRTWRLTSDQKQTPSTTQDADITTTAAYSPMAIFLTAFVVAIVFTLAVVIGRLRLREGMPLAGSCSAAISASCHVLEGTSIYEPVKWGVVVPPEEGKDGVGHCTFSNYHVDCLEPGKRYA</sequence>
<feature type="transmembrane region" description="Helical" evidence="2">
    <location>
        <begin position="220"/>
        <end position="243"/>
    </location>
</feature>
<dbReference type="Pfam" id="PF20163">
    <property type="entry name" value="DUF6536"/>
    <property type="match status" value="1"/>
</dbReference>
<evidence type="ECO:0000313" key="4">
    <source>
        <dbReference type="EMBL" id="CAH0025786.1"/>
    </source>
</evidence>
<dbReference type="PANTHER" id="PTHR35395">
    <property type="entry name" value="DUF6536 DOMAIN-CONTAINING PROTEIN"/>
    <property type="match status" value="1"/>
</dbReference>
<proteinExistence type="predicted"/>
<feature type="transmembrane region" description="Helical" evidence="2">
    <location>
        <begin position="656"/>
        <end position="677"/>
    </location>
</feature>
<feature type="transmembrane region" description="Helical" evidence="2">
    <location>
        <begin position="160"/>
        <end position="180"/>
    </location>
</feature>
<feature type="transmembrane region" description="Helical" evidence="2">
    <location>
        <begin position="522"/>
        <end position="545"/>
    </location>
</feature>
<dbReference type="EMBL" id="CABFNQ020000715">
    <property type="protein sequence ID" value="CAH0025786.1"/>
    <property type="molecule type" value="Genomic_DNA"/>
</dbReference>
<comment type="caution">
    <text evidence="4">The sequence shown here is derived from an EMBL/GenBank/DDBJ whole genome shotgun (WGS) entry which is preliminary data.</text>
</comment>
<accession>A0A9N9VLS7</accession>
<keyword evidence="2" id="KW-0472">Membrane</keyword>
<dbReference type="AlphaFoldDB" id="A0A9N9VLS7"/>
<keyword evidence="5" id="KW-1185">Reference proteome</keyword>
<reference evidence="4" key="1">
    <citation type="submission" date="2021-10" db="EMBL/GenBank/DDBJ databases">
        <authorList>
            <person name="Piombo E."/>
        </authorList>
    </citation>
    <scope>NUCLEOTIDE SEQUENCE</scope>
</reference>